<keyword evidence="5" id="KW-0472">Membrane</keyword>
<dbReference type="InterPro" id="IPR010090">
    <property type="entry name" value="Phage_tape_meas"/>
</dbReference>
<keyword evidence="1" id="KW-1245">Viral tail assembly</keyword>
<evidence type="ECO:0000259" key="6">
    <source>
        <dbReference type="Pfam" id="PF10145"/>
    </source>
</evidence>
<feature type="domain" description="Phage tail tape measure protein" evidence="6">
    <location>
        <begin position="261"/>
        <end position="429"/>
    </location>
</feature>
<evidence type="ECO:0000256" key="5">
    <source>
        <dbReference type="SAM" id="Phobius"/>
    </source>
</evidence>
<sequence>MSDFNKKMSDAEKTSRNYQKELREVNKLLKLDPTNTTLLAQKQELLSKNISVTKTKLDELKSSEQKMQNALKNNDAYQKSYVPLKKEIEDTDDKLKKLINNQEKMDKQLSEGKISQQKYDAFQKELDETKEKSISLTKELKNLDKSFEDGHIDEAQYREFQREIEKTEQQLKGLEEQAKETNKALSNSSSGLSEKFTNTGEKLENVGNKMLPISAGVAALGTLAVKSMDAVDNGLDIIVKKTGATGDRLNEFKGILDDLAGEVPLGFENIGSAIGEVNTRLGFTGDTLKQSSKDFLEFAHINDIDVSESVRLVARAMGDANIPMDQYNSLLDMLTVASHKSGISISNLTENIAKYGAPMRALGFDTKESIALFSQWEATGTNVETAFSGMKKSISNWSSAGKDARKEFGKSLEQIKSAPDIASATTKAIEVFGAKAGPDLADAIRGGRFEIDEYVKALENSEGAVDSTYAGIVDGVDNTQTALQNFQTGLHDLGEVIMIMLGNILLPLSQAFKSFMNIFNTLPSPLQQVIVAIGGALLIGGPLLIFIGKISQGIGAIINIAPMVSSALSGIGGVVKGLFTMIMQHPVIAIITAIVGAIIYLYTNCEWFRDMINNILTFLSQLLQVFFDSIGSWFTNMIAGAQNVATNVSTFFQNCFINITNFFSGIPAFFKGIFSDAYNGIVNFFSPITKFFSNIYSNICKIFTNIGSKIGGAVSLAFKSAVNSVMKIVDNIVNGFIDNINWAIGIINKIPGVSIGKIGRVKIPYMATGGILEEGQSIVAEAGPELVQLINGKAKVTPLSSQSKVTSLQNGNINSDFNSQIQSSQSIEITLQYKDLTLGKAVIKDLKELQRMNGKTYLLEG</sequence>
<dbReference type="PANTHER" id="PTHR37813:SF1">
    <property type="entry name" value="FELS-2 PROPHAGE PROTEIN"/>
    <property type="match status" value="1"/>
</dbReference>
<keyword evidence="5" id="KW-1133">Transmembrane helix</keyword>
<dbReference type="NCBIfam" id="TIGR01760">
    <property type="entry name" value="tape_meas_TP901"/>
    <property type="match status" value="1"/>
</dbReference>
<evidence type="ECO:0000256" key="1">
    <source>
        <dbReference type="ARBA" id="ARBA00022465"/>
    </source>
</evidence>
<proteinExistence type="predicted"/>
<dbReference type="GO" id="GO:0098003">
    <property type="term" value="P:viral tail assembly"/>
    <property type="evidence" value="ECO:0007669"/>
    <property type="project" value="UniProtKB-KW"/>
</dbReference>
<feature type="coiled-coil region" evidence="3">
    <location>
        <begin position="1"/>
        <end position="28"/>
    </location>
</feature>
<evidence type="ECO:0000256" key="3">
    <source>
        <dbReference type="SAM" id="Coils"/>
    </source>
</evidence>
<organism evidence="7">
    <name type="scientific">Siphoviridae sp. ctGuJ10</name>
    <dbReference type="NCBI Taxonomy" id="2825418"/>
    <lineage>
        <taxon>Viruses</taxon>
        <taxon>Duplodnaviria</taxon>
        <taxon>Heunggongvirae</taxon>
        <taxon>Uroviricota</taxon>
        <taxon>Caudoviricetes</taxon>
    </lineage>
</organism>
<dbReference type="PANTHER" id="PTHR37813">
    <property type="entry name" value="FELS-2 PROPHAGE PROTEIN"/>
    <property type="match status" value="1"/>
</dbReference>
<feature type="region of interest" description="Disordered" evidence="4">
    <location>
        <begin position="176"/>
        <end position="195"/>
    </location>
</feature>
<feature type="transmembrane region" description="Helical" evidence="5">
    <location>
        <begin position="529"/>
        <end position="547"/>
    </location>
</feature>
<accession>A0A8S5PSH3</accession>
<evidence type="ECO:0000256" key="4">
    <source>
        <dbReference type="SAM" id="MobiDB-lite"/>
    </source>
</evidence>
<feature type="transmembrane region" description="Helical" evidence="5">
    <location>
        <begin position="554"/>
        <end position="575"/>
    </location>
</feature>
<reference evidence="7" key="1">
    <citation type="journal article" date="2021" name="Proc. Natl. Acad. Sci. U.S.A.">
        <title>A Catalog of Tens of Thousands of Viruses from Human Metagenomes Reveals Hidden Associations with Chronic Diseases.</title>
        <authorList>
            <person name="Tisza M.J."/>
            <person name="Buck C.B."/>
        </authorList>
    </citation>
    <scope>NUCLEOTIDE SEQUENCE</scope>
    <source>
        <strain evidence="7">CtGuJ10</strain>
    </source>
</reference>
<name>A0A8S5PSH3_9CAUD</name>
<keyword evidence="5" id="KW-0812">Transmembrane</keyword>
<feature type="transmembrane region" description="Helical" evidence="5">
    <location>
        <begin position="581"/>
        <end position="603"/>
    </location>
</feature>
<feature type="compositionally biased region" description="Polar residues" evidence="4">
    <location>
        <begin position="183"/>
        <end position="195"/>
    </location>
</feature>
<dbReference type="EMBL" id="BK015503">
    <property type="protein sequence ID" value="DAE10103.1"/>
    <property type="molecule type" value="Genomic_DNA"/>
</dbReference>
<dbReference type="Pfam" id="PF10145">
    <property type="entry name" value="PhageMin_Tail"/>
    <property type="match status" value="1"/>
</dbReference>
<keyword evidence="3" id="KW-0175">Coiled coil</keyword>
<evidence type="ECO:0000313" key="7">
    <source>
        <dbReference type="EMBL" id="DAE10103.1"/>
    </source>
</evidence>
<evidence type="ECO:0000256" key="2">
    <source>
        <dbReference type="ARBA" id="ARBA00022612"/>
    </source>
</evidence>
<protein>
    <submittedName>
        <fullName evidence="7">Minor tail protein</fullName>
    </submittedName>
</protein>
<keyword evidence="2" id="KW-1188">Viral release from host cell</keyword>